<keyword evidence="3" id="KW-1185">Reference proteome</keyword>
<protein>
    <submittedName>
        <fullName evidence="4">LsmAD domain-containing protein</fullName>
    </submittedName>
</protein>
<sequence>MDGKVFQGEFKASSNGNKELGLTEVRLISDSSRRRVRAALSEVIPKVTFDRVAVAAITGFGFATDKEYQATIDSIPELGEFEQWEDDDADHLKEPVADFEIAAPSSGWAVEDMFAQNKNVKSDFLEDLSQYTNVEVGHQSREALKKATQIAKEITKNVRSRHHEQLENDDEERDLDKETVFKSTALHEEASVPAASQEEAGVPAASQEEAGKTADFQEEAGKTADSQEETGDTMDSQEEVGETAVSQEEADKTVIPQEEAAVPQEEAAEAEGSQEEAAVSQEEGAGTSSPSSPTSCFRFDANAKPFRPSPPSSFDANAKPFRPSLPIRQPIPMLYPHETLWPQMPPPPVAPPVMVMYVDIVTGMPVSVMPGSQIPMYPRYM</sequence>
<dbReference type="InterPro" id="IPR045117">
    <property type="entry name" value="ATXN2-like"/>
</dbReference>
<dbReference type="PANTHER" id="PTHR12854">
    <property type="entry name" value="ATAXIN 2-RELATED"/>
    <property type="match status" value="1"/>
</dbReference>
<feature type="region of interest" description="Disordered" evidence="1">
    <location>
        <begin position="155"/>
        <end position="323"/>
    </location>
</feature>
<dbReference type="PANTHER" id="PTHR12854:SF7">
    <property type="entry name" value="ATAXIN-2 HOMOLOG"/>
    <property type="match status" value="1"/>
</dbReference>
<evidence type="ECO:0000313" key="4">
    <source>
        <dbReference type="WBParaSite" id="L893_g7662.t1"/>
    </source>
</evidence>
<dbReference type="GO" id="GO:0010494">
    <property type="term" value="C:cytoplasmic stress granule"/>
    <property type="evidence" value="ECO:0007669"/>
    <property type="project" value="TreeGrafter"/>
</dbReference>
<dbReference type="SMART" id="SM01272">
    <property type="entry name" value="LsmAD"/>
    <property type="match status" value="1"/>
</dbReference>
<feature type="compositionally biased region" description="Low complexity" evidence="1">
    <location>
        <begin position="275"/>
        <end position="295"/>
    </location>
</feature>
<accession>A0A1I8AN10</accession>
<feature type="domain" description="LsmAD" evidence="2">
    <location>
        <begin position="119"/>
        <end position="174"/>
    </location>
</feature>
<feature type="compositionally biased region" description="Basic and acidic residues" evidence="1">
    <location>
        <begin position="174"/>
        <end position="190"/>
    </location>
</feature>
<evidence type="ECO:0000313" key="3">
    <source>
        <dbReference type="Proteomes" id="UP000095287"/>
    </source>
</evidence>
<dbReference type="WBParaSite" id="L893_g7662.t1">
    <property type="protein sequence ID" value="L893_g7662.t1"/>
    <property type="gene ID" value="L893_g7662"/>
</dbReference>
<dbReference type="Proteomes" id="UP000095287">
    <property type="component" value="Unplaced"/>
</dbReference>
<dbReference type="GO" id="GO:0034063">
    <property type="term" value="P:stress granule assembly"/>
    <property type="evidence" value="ECO:0007669"/>
    <property type="project" value="TreeGrafter"/>
</dbReference>
<evidence type="ECO:0000259" key="2">
    <source>
        <dbReference type="SMART" id="SM01272"/>
    </source>
</evidence>
<dbReference type="AlphaFoldDB" id="A0A1I8AN10"/>
<dbReference type="InterPro" id="IPR009604">
    <property type="entry name" value="LsmAD_domain"/>
</dbReference>
<feature type="compositionally biased region" description="Acidic residues" evidence="1">
    <location>
        <begin position="226"/>
        <end position="241"/>
    </location>
</feature>
<reference evidence="4" key="1">
    <citation type="submission" date="2016-11" db="UniProtKB">
        <authorList>
            <consortium name="WormBaseParasite"/>
        </authorList>
    </citation>
    <scope>IDENTIFICATION</scope>
</reference>
<proteinExistence type="predicted"/>
<feature type="compositionally biased region" description="Low complexity" evidence="1">
    <location>
        <begin position="256"/>
        <end position="265"/>
    </location>
</feature>
<organism evidence="3 4">
    <name type="scientific">Steinernema glaseri</name>
    <dbReference type="NCBI Taxonomy" id="37863"/>
    <lineage>
        <taxon>Eukaryota</taxon>
        <taxon>Metazoa</taxon>
        <taxon>Ecdysozoa</taxon>
        <taxon>Nematoda</taxon>
        <taxon>Chromadorea</taxon>
        <taxon>Rhabditida</taxon>
        <taxon>Tylenchina</taxon>
        <taxon>Panagrolaimomorpha</taxon>
        <taxon>Strongyloidoidea</taxon>
        <taxon>Steinernematidae</taxon>
        <taxon>Steinernema</taxon>
    </lineage>
</organism>
<name>A0A1I8AN10_9BILA</name>
<evidence type="ECO:0000256" key="1">
    <source>
        <dbReference type="SAM" id="MobiDB-lite"/>
    </source>
</evidence>
<dbReference type="GO" id="GO:0003729">
    <property type="term" value="F:mRNA binding"/>
    <property type="evidence" value="ECO:0007669"/>
    <property type="project" value="TreeGrafter"/>
</dbReference>